<dbReference type="RefSeq" id="WP_149099299.1">
    <property type="nucleotide sequence ID" value="NZ_BMMG01000005.1"/>
</dbReference>
<feature type="transmembrane region" description="Helical" evidence="1">
    <location>
        <begin position="146"/>
        <end position="171"/>
    </location>
</feature>
<evidence type="ECO:0000313" key="3">
    <source>
        <dbReference type="EMBL" id="MFA1773686.1"/>
    </source>
</evidence>
<keyword evidence="5" id="KW-1185">Reference proteome</keyword>
<feature type="transmembrane region" description="Helical" evidence="1">
    <location>
        <begin position="89"/>
        <end position="111"/>
    </location>
</feature>
<gene>
    <name evidence="3" type="ORF">ACD591_20465</name>
    <name evidence="2" type="ORF">FOE74_14235</name>
</gene>
<feature type="transmembrane region" description="Helical" evidence="1">
    <location>
        <begin position="50"/>
        <end position="68"/>
    </location>
</feature>
<protein>
    <submittedName>
        <fullName evidence="2">Uncharacterized protein</fullName>
    </submittedName>
</protein>
<organism evidence="2 4">
    <name type="scientific">Rufibacter glacialis</name>
    <dbReference type="NCBI Taxonomy" id="1259555"/>
    <lineage>
        <taxon>Bacteria</taxon>
        <taxon>Pseudomonadati</taxon>
        <taxon>Bacteroidota</taxon>
        <taxon>Cytophagia</taxon>
        <taxon>Cytophagales</taxon>
        <taxon>Hymenobacteraceae</taxon>
        <taxon>Rufibacter</taxon>
    </lineage>
</organism>
<dbReference type="EMBL" id="JBGOGF010000015">
    <property type="protein sequence ID" value="MFA1773686.1"/>
    <property type="molecule type" value="Genomic_DNA"/>
</dbReference>
<evidence type="ECO:0000313" key="5">
    <source>
        <dbReference type="Proteomes" id="UP001570846"/>
    </source>
</evidence>
<dbReference type="Proteomes" id="UP001570846">
    <property type="component" value="Unassembled WGS sequence"/>
</dbReference>
<comment type="caution">
    <text evidence="2">The sequence shown here is derived from an EMBL/GenBank/DDBJ whole genome shotgun (WGS) entry which is preliminary data.</text>
</comment>
<feature type="transmembrane region" description="Helical" evidence="1">
    <location>
        <begin position="12"/>
        <end position="30"/>
    </location>
</feature>
<dbReference type="AlphaFoldDB" id="A0A5M8Q8K8"/>
<name>A0A5M8Q8K8_9BACT</name>
<evidence type="ECO:0000313" key="2">
    <source>
        <dbReference type="EMBL" id="KAA6432267.1"/>
    </source>
</evidence>
<evidence type="ECO:0000256" key="1">
    <source>
        <dbReference type="SAM" id="Phobius"/>
    </source>
</evidence>
<keyword evidence="1" id="KW-1133">Transmembrane helix</keyword>
<dbReference type="OrthoDB" id="9815205at2"/>
<dbReference type="Proteomes" id="UP000323866">
    <property type="component" value="Unassembled WGS sequence"/>
</dbReference>
<dbReference type="EMBL" id="VKKZ01000022">
    <property type="protein sequence ID" value="KAA6432267.1"/>
    <property type="molecule type" value="Genomic_DNA"/>
</dbReference>
<reference evidence="2 4" key="1">
    <citation type="submission" date="2019-07" db="EMBL/GenBank/DDBJ databases">
        <authorList>
            <person name="Qu J.-H."/>
        </authorList>
    </citation>
    <scope>NUCLEOTIDE SEQUENCE [LARGE SCALE GENOMIC DNA]</scope>
    <source>
        <strain evidence="2 4">MDT1-10-3</strain>
    </source>
</reference>
<reference evidence="2 4" key="2">
    <citation type="submission" date="2019-09" db="EMBL/GenBank/DDBJ databases">
        <title>A bacterium isolated from glacier soil.</title>
        <authorList>
            <person name="Liu Q."/>
        </authorList>
    </citation>
    <scope>NUCLEOTIDE SEQUENCE [LARGE SCALE GENOMIC DNA]</scope>
    <source>
        <strain evidence="2 4">MDT1-10-3</strain>
    </source>
</reference>
<evidence type="ECO:0000313" key="4">
    <source>
        <dbReference type="Proteomes" id="UP000323866"/>
    </source>
</evidence>
<accession>A0A5M8Q8K8</accession>
<proteinExistence type="predicted"/>
<keyword evidence="1" id="KW-0812">Transmembrane</keyword>
<keyword evidence="1" id="KW-0472">Membrane</keyword>
<reference evidence="3 5" key="3">
    <citation type="submission" date="2024-08" db="EMBL/GenBank/DDBJ databases">
        <authorList>
            <person name="Wei W."/>
        </authorList>
    </citation>
    <scope>NUCLEOTIDE SEQUENCE [LARGE SCALE GENOMIC DNA]</scope>
    <source>
        <strain evidence="3 5">XU2</strain>
    </source>
</reference>
<sequence length="195" mass="22082">MTKKEFFKIRLYFTAIIAVSIWSLLAWNHYHGGVPSHHLAANKDLPAISNGWGALVLPLLAWFLTYRIQRRIFDNREGSQDPKKYFLPTLVRFAGALLFGIAISTCFSLGYSEITDYLVLGLLPLALFFPIYRAECLLGFVMAMTVTFGAILPTGFGLFLVLVSLVLYRYIRPVIRYIFSKLALLATSSKHKPQQ</sequence>